<comment type="caution">
    <text evidence="1">The sequence shown here is derived from an EMBL/GenBank/DDBJ whole genome shotgun (WGS) entry which is preliminary data.</text>
</comment>
<sequence length="67" mass="7855">MVRFGGRDLRGHVVFEIPTNLVLNSSLWDCELRFNSIFCKVLNFEHICLMQTELSNFAKKIKKCHNI</sequence>
<evidence type="ECO:0000313" key="1">
    <source>
        <dbReference type="EMBL" id="RNA40216.1"/>
    </source>
</evidence>
<gene>
    <name evidence="1" type="ORF">BpHYR1_041458</name>
</gene>
<dbReference type="AlphaFoldDB" id="A0A3M7SWU0"/>
<reference evidence="1 2" key="1">
    <citation type="journal article" date="2018" name="Sci. Rep.">
        <title>Genomic signatures of local adaptation to the degree of environmental predictability in rotifers.</title>
        <authorList>
            <person name="Franch-Gras L."/>
            <person name="Hahn C."/>
            <person name="Garcia-Roger E.M."/>
            <person name="Carmona M.J."/>
            <person name="Serra M."/>
            <person name="Gomez A."/>
        </authorList>
    </citation>
    <scope>NUCLEOTIDE SEQUENCE [LARGE SCALE GENOMIC DNA]</scope>
    <source>
        <strain evidence="1">HYR1</strain>
    </source>
</reference>
<dbReference type="Proteomes" id="UP000276133">
    <property type="component" value="Unassembled WGS sequence"/>
</dbReference>
<name>A0A3M7SWU0_BRAPC</name>
<evidence type="ECO:0000313" key="2">
    <source>
        <dbReference type="Proteomes" id="UP000276133"/>
    </source>
</evidence>
<protein>
    <submittedName>
        <fullName evidence="1">Uncharacterized protein</fullName>
    </submittedName>
</protein>
<accession>A0A3M7SWU0</accession>
<organism evidence="1 2">
    <name type="scientific">Brachionus plicatilis</name>
    <name type="common">Marine rotifer</name>
    <name type="synonym">Brachionus muelleri</name>
    <dbReference type="NCBI Taxonomy" id="10195"/>
    <lineage>
        <taxon>Eukaryota</taxon>
        <taxon>Metazoa</taxon>
        <taxon>Spiralia</taxon>
        <taxon>Gnathifera</taxon>
        <taxon>Rotifera</taxon>
        <taxon>Eurotatoria</taxon>
        <taxon>Monogononta</taxon>
        <taxon>Pseudotrocha</taxon>
        <taxon>Ploima</taxon>
        <taxon>Brachionidae</taxon>
        <taxon>Brachionus</taxon>
    </lineage>
</organism>
<proteinExistence type="predicted"/>
<dbReference type="EMBL" id="REGN01000664">
    <property type="protein sequence ID" value="RNA40216.1"/>
    <property type="molecule type" value="Genomic_DNA"/>
</dbReference>
<keyword evidence="2" id="KW-1185">Reference proteome</keyword>